<keyword evidence="3" id="KW-1185">Reference proteome</keyword>
<gene>
    <name evidence="1" type="ORF">IW16_20035</name>
    <name evidence="2" type="ORF">SAMN02787073_0024</name>
</gene>
<reference evidence="1 3" key="1">
    <citation type="submission" date="2014-07" db="EMBL/GenBank/DDBJ databases">
        <title>Genome of Chryseobacterium vrystaatense LMG 22846.</title>
        <authorList>
            <person name="Pipes S.E."/>
            <person name="Stropko S.J."/>
            <person name="Newman J.D."/>
        </authorList>
    </citation>
    <scope>NUCLEOTIDE SEQUENCE [LARGE SCALE GENOMIC DNA]</scope>
    <source>
        <strain evidence="1 3">LMG 22846</strain>
    </source>
</reference>
<dbReference type="Proteomes" id="UP000184108">
    <property type="component" value="Unassembled WGS sequence"/>
</dbReference>
<dbReference type="AlphaFoldDB" id="A0A1M5PA91"/>
<sequence length="178" mass="19330">MKKFLTIAATAAAALVYSQGTLIINNYSKFDYNGFMIAGNSTVGCYPRVANEAAIVVPADSHMGNGKNLMYKDYQNQYYSLYPTTNWSVYPNANTTSVMAWDNVNLAPGGTISTTTQWYATKFYTTFPGTNTSNPEFQTNLVLPNPCNSGSSTSFSTASGNNSADIFVIGGITYLQLY</sequence>
<accession>A0A1M5PA91</accession>
<evidence type="ECO:0000313" key="2">
    <source>
        <dbReference type="EMBL" id="SHG98662.1"/>
    </source>
</evidence>
<dbReference type="RefSeq" id="WP_034748248.1">
    <property type="nucleotide sequence ID" value="NZ_FQVE01000010.1"/>
</dbReference>
<reference evidence="2" key="3">
    <citation type="submission" date="2016-11" db="EMBL/GenBank/DDBJ databases">
        <authorList>
            <person name="Jaros S."/>
            <person name="Januszkiewicz K."/>
            <person name="Wedrychowicz H."/>
        </authorList>
    </citation>
    <scope>NUCLEOTIDE SEQUENCE [LARGE SCALE GENOMIC DNA]</scope>
    <source>
        <strain evidence="2">YR203</strain>
    </source>
</reference>
<dbReference type="EMBL" id="FQVE01000010">
    <property type="protein sequence ID" value="SHG98662.1"/>
    <property type="molecule type" value="Genomic_DNA"/>
</dbReference>
<dbReference type="Proteomes" id="UP000028719">
    <property type="component" value="Unassembled WGS sequence"/>
</dbReference>
<name>A0A1M5PA91_9FLAO</name>
<evidence type="ECO:0000313" key="3">
    <source>
        <dbReference type="Proteomes" id="UP000028719"/>
    </source>
</evidence>
<evidence type="ECO:0000313" key="4">
    <source>
        <dbReference type="Proteomes" id="UP000184108"/>
    </source>
</evidence>
<organism evidence="2 4">
    <name type="scientific">Chryseobacterium vrystaatense</name>
    <dbReference type="NCBI Taxonomy" id="307480"/>
    <lineage>
        <taxon>Bacteria</taxon>
        <taxon>Pseudomonadati</taxon>
        <taxon>Bacteroidota</taxon>
        <taxon>Flavobacteriia</taxon>
        <taxon>Flavobacteriales</taxon>
        <taxon>Weeksellaceae</taxon>
        <taxon>Chryseobacterium group</taxon>
        <taxon>Chryseobacterium</taxon>
    </lineage>
</organism>
<reference evidence="4" key="2">
    <citation type="submission" date="2016-11" db="EMBL/GenBank/DDBJ databases">
        <authorList>
            <person name="Varghese N."/>
            <person name="Submissions S."/>
        </authorList>
    </citation>
    <scope>NUCLEOTIDE SEQUENCE [LARGE SCALE GENOMIC DNA]</scope>
    <source>
        <strain evidence="4">YR203</strain>
    </source>
</reference>
<dbReference type="EMBL" id="JPRI01000008">
    <property type="protein sequence ID" value="KFF24608.1"/>
    <property type="molecule type" value="Genomic_DNA"/>
</dbReference>
<dbReference type="OrthoDB" id="1248257at2"/>
<evidence type="ECO:0000313" key="1">
    <source>
        <dbReference type="EMBL" id="KFF24608.1"/>
    </source>
</evidence>
<protein>
    <submittedName>
        <fullName evidence="2">Uncharacterized protein</fullName>
    </submittedName>
</protein>
<proteinExistence type="predicted"/>